<dbReference type="Proteomes" id="UP000556436">
    <property type="component" value="Unassembled WGS sequence"/>
</dbReference>
<name>A0A7W7L8A4_STRNE</name>
<dbReference type="EMBL" id="JACHJG010000002">
    <property type="protein sequence ID" value="MBB4885489.1"/>
    <property type="molecule type" value="Genomic_DNA"/>
</dbReference>
<dbReference type="GO" id="GO:0046872">
    <property type="term" value="F:metal ion binding"/>
    <property type="evidence" value="ECO:0007669"/>
    <property type="project" value="UniProtKB-KW"/>
</dbReference>
<keyword evidence="4" id="KW-0732">Signal</keyword>
<evidence type="ECO:0000256" key="2">
    <source>
        <dbReference type="ARBA" id="ARBA00022448"/>
    </source>
</evidence>
<gene>
    <name evidence="5" type="ORF">FHS38_001517</name>
</gene>
<evidence type="ECO:0000256" key="1">
    <source>
        <dbReference type="ARBA" id="ARBA00004196"/>
    </source>
</evidence>
<keyword evidence="6" id="KW-1185">Reference proteome</keyword>
<evidence type="ECO:0000256" key="4">
    <source>
        <dbReference type="ARBA" id="ARBA00022729"/>
    </source>
</evidence>
<dbReference type="PANTHER" id="PTHR42953:SF1">
    <property type="entry name" value="METAL-BINDING PROTEIN HI_0362-RELATED"/>
    <property type="match status" value="1"/>
</dbReference>
<dbReference type="GO" id="GO:0030001">
    <property type="term" value="P:metal ion transport"/>
    <property type="evidence" value="ECO:0007669"/>
    <property type="project" value="InterPro"/>
</dbReference>
<accession>A0A7W7L8A4</accession>
<dbReference type="PANTHER" id="PTHR42953">
    <property type="entry name" value="HIGH-AFFINITY ZINC UPTAKE SYSTEM PROTEIN ZNUA-RELATED"/>
    <property type="match status" value="1"/>
</dbReference>
<dbReference type="SUPFAM" id="SSF53807">
    <property type="entry name" value="Helical backbone' metal receptor"/>
    <property type="match status" value="1"/>
</dbReference>
<proteinExistence type="predicted"/>
<dbReference type="AlphaFoldDB" id="A0A7W7L8A4"/>
<protein>
    <submittedName>
        <fullName evidence="5">Zinc/manganese transport system substrate-binding protein</fullName>
    </submittedName>
</protein>
<dbReference type="Gene3D" id="3.40.50.1980">
    <property type="entry name" value="Nitrogenase molybdenum iron protein domain"/>
    <property type="match status" value="2"/>
</dbReference>
<dbReference type="GO" id="GO:0030313">
    <property type="term" value="C:cell envelope"/>
    <property type="evidence" value="ECO:0007669"/>
    <property type="project" value="UniProtKB-SubCell"/>
</dbReference>
<dbReference type="RefSeq" id="WP_184732043.1">
    <property type="nucleotide sequence ID" value="NZ_BMRW01000011.1"/>
</dbReference>
<reference evidence="5 6" key="1">
    <citation type="submission" date="2020-08" db="EMBL/GenBank/DDBJ databases">
        <title>Genomic Encyclopedia of Type Strains, Phase III (KMG-III): the genomes of soil and plant-associated and newly described type strains.</title>
        <authorList>
            <person name="Whitman W."/>
        </authorList>
    </citation>
    <scope>NUCLEOTIDE SEQUENCE [LARGE SCALE GENOMIC DNA]</scope>
    <source>
        <strain evidence="5 6">CECT 3265</strain>
    </source>
</reference>
<keyword evidence="2" id="KW-0813">Transport</keyword>
<dbReference type="Pfam" id="PF01297">
    <property type="entry name" value="ZnuA"/>
    <property type="match status" value="1"/>
</dbReference>
<dbReference type="InterPro" id="IPR006127">
    <property type="entry name" value="ZnuA-like"/>
</dbReference>
<keyword evidence="3" id="KW-0479">Metal-binding</keyword>
<evidence type="ECO:0000313" key="5">
    <source>
        <dbReference type="EMBL" id="MBB4885489.1"/>
    </source>
</evidence>
<sequence length="307" mass="32237">MKAPSARGPALLVAACTALVGCESGSSGDGSSAPRRSGTVPVVASTNVYGDIVRQIGDDRVEVVPIIDDPAQDPHSYEAGTQNQLALSRARVVVENGGGYDDFVGRMLRGTKNSSAEVVNAVRVSGKTPAAGQELNEHLWYDFPAMGKLADRIAGALAKAAPADASAFRRNAEEFQGKLTSLQAEEARIKADHGGAAVAVTEAVPLYLTEAGGLRNMTPADFAEAVEEGTEVSPGSLRETLDLLTGKRVRALVYNEQTAGPQTEKVKRAAEDNGIPVVAVTETLPPGKDYVGWMKANVDALRRALEK</sequence>
<evidence type="ECO:0000256" key="3">
    <source>
        <dbReference type="ARBA" id="ARBA00022723"/>
    </source>
</evidence>
<organism evidence="5 6">
    <name type="scientific">Streptomyces netropsis</name>
    <name type="common">Streptoverticillium netropsis</name>
    <dbReference type="NCBI Taxonomy" id="55404"/>
    <lineage>
        <taxon>Bacteria</taxon>
        <taxon>Bacillati</taxon>
        <taxon>Actinomycetota</taxon>
        <taxon>Actinomycetes</taxon>
        <taxon>Kitasatosporales</taxon>
        <taxon>Streptomycetaceae</taxon>
        <taxon>Streptomyces</taxon>
    </lineage>
</organism>
<dbReference type="InterPro" id="IPR050492">
    <property type="entry name" value="Bact_metal-bind_prot9"/>
</dbReference>
<dbReference type="PROSITE" id="PS51257">
    <property type="entry name" value="PROKAR_LIPOPROTEIN"/>
    <property type="match status" value="1"/>
</dbReference>
<evidence type="ECO:0000313" key="6">
    <source>
        <dbReference type="Proteomes" id="UP000556436"/>
    </source>
</evidence>
<comment type="caution">
    <text evidence="5">The sequence shown here is derived from an EMBL/GenBank/DDBJ whole genome shotgun (WGS) entry which is preliminary data.</text>
</comment>
<comment type="subcellular location">
    <subcellularLocation>
        <location evidence="1">Cell envelope</location>
    </subcellularLocation>
</comment>